<dbReference type="EMBL" id="AFAY01000030">
    <property type="protein sequence ID" value="EGF10844.1"/>
    <property type="molecule type" value="Genomic_DNA"/>
</dbReference>
<gene>
    <name evidence="1" type="ORF">HMPREF9123_1515</name>
</gene>
<comment type="caution">
    <text evidence="1">The sequence shown here is derived from an EMBL/GenBank/DDBJ whole genome shotgun (WGS) entry which is preliminary data.</text>
</comment>
<dbReference type="AlphaFoldDB" id="F2BCM7"/>
<organism evidence="1 2">
    <name type="scientific">Neisseria bacilliformis ATCC BAA-1200</name>
    <dbReference type="NCBI Taxonomy" id="888742"/>
    <lineage>
        <taxon>Bacteria</taxon>
        <taxon>Pseudomonadati</taxon>
        <taxon>Pseudomonadota</taxon>
        <taxon>Betaproteobacteria</taxon>
        <taxon>Neisseriales</taxon>
        <taxon>Neisseriaceae</taxon>
        <taxon>Neisseria</taxon>
    </lineage>
</organism>
<dbReference type="Proteomes" id="UP000004105">
    <property type="component" value="Unassembled WGS sequence"/>
</dbReference>
<dbReference type="HOGENOM" id="CLU_3155216_0_0_4"/>
<sequence length="48" mass="5423">MGLDPPFSSAPVWRGKTRYTSCCPVLRPSENVFSDGLNSRFTPLFPQY</sequence>
<accession>F2BCM7</accession>
<name>F2BCM7_9NEIS</name>
<protein>
    <submittedName>
        <fullName evidence="1">Uncharacterized protein</fullName>
    </submittedName>
</protein>
<proteinExistence type="predicted"/>
<keyword evidence="2" id="KW-1185">Reference proteome</keyword>
<evidence type="ECO:0000313" key="1">
    <source>
        <dbReference type="EMBL" id="EGF10844.1"/>
    </source>
</evidence>
<evidence type="ECO:0000313" key="2">
    <source>
        <dbReference type="Proteomes" id="UP000004105"/>
    </source>
</evidence>
<reference evidence="1 2" key="1">
    <citation type="submission" date="2011-02" db="EMBL/GenBank/DDBJ databases">
        <authorList>
            <person name="Muzny D."/>
            <person name="Qin X."/>
            <person name="Deng J."/>
            <person name="Jiang H."/>
            <person name="Liu Y."/>
            <person name="Qu J."/>
            <person name="Song X.-Z."/>
            <person name="Zhang L."/>
            <person name="Thornton R."/>
            <person name="Coyle M."/>
            <person name="Francisco L."/>
            <person name="Jackson L."/>
            <person name="Javaid M."/>
            <person name="Korchina V."/>
            <person name="Kovar C."/>
            <person name="Mata R."/>
            <person name="Mathew T."/>
            <person name="Ngo R."/>
            <person name="Nguyen L."/>
            <person name="Nguyen N."/>
            <person name="Okwuonu G."/>
            <person name="Ongeri F."/>
            <person name="Pham C."/>
            <person name="Simmons D."/>
            <person name="Wilczek-Boney K."/>
            <person name="Hale W."/>
            <person name="Jakkamsetti A."/>
            <person name="Pham P."/>
            <person name="Ruth R."/>
            <person name="San Lucas F."/>
            <person name="Warren J."/>
            <person name="Zhang J."/>
            <person name="Zhao Z."/>
            <person name="Zhou C."/>
            <person name="Zhu D."/>
            <person name="Lee S."/>
            <person name="Bess C."/>
            <person name="Blankenburg K."/>
            <person name="Forbes L."/>
            <person name="Fu Q."/>
            <person name="Gubbala S."/>
            <person name="Hirani K."/>
            <person name="Jayaseelan J.C."/>
            <person name="Lara F."/>
            <person name="Munidasa M."/>
            <person name="Palculict T."/>
            <person name="Patil S."/>
            <person name="Pu L.-L."/>
            <person name="Saada N."/>
            <person name="Tang L."/>
            <person name="Weissenberger G."/>
            <person name="Zhu Y."/>
            <person name="Hemphill L."/>
            <person name="Shang Y."/>
            <person name="Youmans B."/>
            <person name="Ayvaz T."/>
            <person name="Ross M."/>
            <person name="Santibanez J."/>
            <person name="Aqrawi P."/>
            <person name="Gross S."/>
            <person name="Joshi V."/>
            <person name="Fowler G."/>
            <person name="Nazareth L."/>
            <person name="Reid J."/>
            <person name="Worley K."/>
            <person name="Petrosino J."/>
            <person name="Highlander S."/>
            <person name="Gibbs R."/>
        </authorList>
    </citation>
    <scope>NUCLEOTIDE SEQUENCE [LARGE SCALE GENOMIC DNA]</scope>
    <source>
        <strain evidence="1 2">ATCC BAA-1200</strain>
    </source>
</reference>